<dbReference type="Pfam" id="PF01618">
    <property type="entry name" value="MotA_ExbB"/>
    <property type="match status" value="1"/>
</dbReference>
<feature type="domain" description="MotA/TolQ/ExbB proton channel" evidence="8">
    <location>
        <begin position="115"/>
        <end position="235"/>
    </location>
</feature>
<dbReference type="InterPro" id="IPR050790">
    <property type="entry name" value="ExbB/TolQ_transport"/>
</dbReference>
<reference evidence="9 10" key="1">
    <citation type="submission" date="2019-08" db="EMBL/GenBank/DDBJ databases">
        <title>Archangium and Cystobacter genomes.</title>
        <authorList>
            <person name="Chen I.-C.K."/>
            <person name="Wielgoss S."/>
        </authorList>
    </citation>
    <scope>NUCLEOTIDE SEQUENCE [LARGE SCALE GENOMIC DNA]</scope>
    <source>
        <strain evidence="9 10">Cbm 6</strain>
    </source>
</reference>
<comment type="subcellular location">
    <subcellularLocation>
        <location evidence="1">Cell membrane</location>
        <topology evidence="1">Multi-pass membrane protein</topology>
    </subcellularLocation>
    <subcellularLocation>
        <location evidence="6">Membrane</location>
        <topology evidence="6">Multi-pass membrane protein</topology>
    </subcellularLocation>
</comment>
<gene>
    <name evidence="9" type="ORF">F0U60_34600</name>
</gene>
<dbReference type="PANTHER" id="PTHR30625:SF17">
    <property type="entry name" value="TOLQ-RELATED"/>
    <property type="match status" value="1"/>
</dbReference>
<feature type="transmembrane region" description="Helical" evidence="7">
    <location>
        <begin position="156"/>
        <end position="182"/>
    </location>
</feature>
<proteinExistence type="inferred from homology"/>
<feature type="transmembrane region" description="Helical" evidence="7">
    <location>
        <begin position="54"/>
        <end position="72"/>
    </location>
</feature>
<evidence type="ECO:0000313" key="10">
    <source>
        <dbReference type="Proteomes" id="UP001611383"/>
    </source>
</evidence>
<keyword evidence="6" id="KW-0653">Protein transport</keyword>
<keyword evidence="10" id="KW-1185">Reference proteome</keyword>
<evidence type="ECO:0000256" key="4">
    <source>
        <dbReference type="ARBA" id="ARBA00022989"/>
    </source>
</evidence>
<name>A0ABY9WZX1_9BACT</name>
<keyword evidence="6" id="KW-0813">Transport</keyword>
<evidence type="ECO:0000256" key="3">
    <source>
        <dbReference type="ARBA" id="ARBA00022692"/>
    </source>
</evidence>
<keyword evidence="2" id="KW-1003">Cell membrane</keyword>
<evidence type="ECO:0000256" key="5">
    <source>
        <dbReference type="ARBA" id="ARBA00023136"/>
    </source>
</evidence>
<sequence>MPAPRAGPGVERTLFAMIPMVSELLDVVLTQVPAAAPAKLGVVDSVIKFFKDGGPFMFVNLFWLAAALAVALERIVTLMFRYNLNAPPFMEQITKLVMTGNVDRAVKLCAAAPHSPLAKVIRAGLTRANRGEIEVAKSVEEALVEHSPHVGARIPWLWSLANIATLVGLVGTIFGLIGTFQALGNVPAEQKQALLSDGISKAMNNTAFALSIAVLCIIFHLFLTSYAKSMVETMELNALKLENLLARRAAGETTIDEARAA</sequence>
<dbReference type="Proteomes" id="UP001611383">
    <property type="component" value="Chromosome"/>
</dbReference>
<dbReference type="InterPro" id="IPR002898">
    <property type="entry name" value="MotA_ExbB_proton_chnl"/>
</dbReference>
<organism evidence="9 10">
    <name type="scientific">Archangium minus</name>
    <dbReference type="NCBI Taxonomy" id="83450"/>
    <lineage>
        <taxon>Bacteria</taxon>
        <taxon>Pseudomonadati</taxon>
        <taxon>Myxococcota</taxon>
        <taxon>Myxococcia</taxon>
        <taxon>Myxococcales</taxon>
        <taxon>Cystobacterineae</taxon>
        <taxon>Archangiaceae</taxon>
        <taxon>Archangium</taxon>
    </lineage>
</organism>
<comment type="similarity">
    <text evidence="6">Belongs to the exbB/tolQ family.</text>
</comment>
<evidence type="ECO:0000256" key="1">
    <source>
        <dbReference type="ARBA" id="ARBA00004651"/>
    </source>
</evidence>
<keyword evidence="4 7" id="KW-1133">Transmembrane helix</keyword>
<protein>
    <submittedName>
        <fullName evidence="9">MotA/TolQ/ExbB proton channel family protein</fullName>
    </submittedName>
</protein>
<accession>A0ABY9WZX1</accession>
<feature type="transmembrane region" description="Helical" evidence="7">
    <location>
        <begin position="202"/>
        <end position="223"/>
    </location>
</feature>
<evidence type="ECO:0000256" key="2">
    <source>
        <dbReference type="ARBA" id="ARBA00022475"/>
    </source>
</evidence>
<evidence type="ECO:0000256" key="7">
    <source>
        <dbReference type="SAM" id="Phobius"/>
    </source>
</evidence>
<dbReference type="EMBL" id="CP043494">
    <property type="protein sequence ID" value="WNG48676.1"/>
    <property type="molecule type" value="Genomic_DNA"/>
</dbReference>
<dbReference type="PANTHER" id="PTHR30625">
    <property type="entry name" value="PROTEIN TOLQ"/>
    <property type="match status" value="1"/>
</dbReference>
<keyword evidence="3 7" id="KW-0812">Transmembrane</keyword>
<keyword evidence="5 7" id="KW-0472">Membrane</keyword>
<evidence type="ECO:0000313" key="9">
    <source>
        <dbReference type="EMBL" id="WNG48676.1"/>
    </source>
</evidence>
<evidence type="ECO:0000259" key="8">
    <source>
        <dbReference type="Pfam" id="PF01618"/>
    </source>
</evidence>
<evidence type="ECO:0000256" key="6">
    <source>
        <dbReference type="RuleBase" id="RU004057"/>
    </source>
</evidence>